<dbReference type="Proteomes" id="UP000003577">
    <property type="component" value="Unassembled WGS sequence"/>
</dbReference>
<name>A5KPI0_9FIRM</name>
<gene>
    <name evidence="1" type="ORF">RUMTOR_02164</name>
</gene>
<organism evidence="1 2">
    <name type="scientific">[Ruminococcus] torques ATCC 27756</name>
    <dbReference type="NCBI Taxonomy" id="411460"/>
    <lineage>
        <taxon>Bacteria</taxon>
        <taxon>Bacillati</taxon>
        <taxon>Bacillota</taxon>
        <taxon>Clostridia</taxon>
        <taxon>Lachnospirales</taxon>
        <taxon>Lachnospiraceae</taxon>
        <taxon>Mediterraneibacter</taxon>
    </lineage>
</organism>
<proteinExistence type="predicted"/>
<evidence type="ECO:0000313" key="2">
    <source>
        <dbReference type="Proteomes" id="UP000003577"/>
    </source>
</evidence>
<reference evidence="1 2" key="1">
    <citation type="submission" date="2007-03" db="EMBL/GenBank/DDBJ databases">
        <authorList>
            <person name="Fulton L."/>
            <person name="Clifton S."/>
            <person name="Fulton B."/>
            <person name="Xu J."/>
            <person name="Minx P."/>
            <person name="Pepin K.H."/>
            <person name="Johnson M."/>
            <person name="Thiruvilangam P."/>
            <person name="Bhonagiri V."/>
            <person name="Nash W.E."/>
            <person name="Mardis E.R."/>
            <person name="Wilson R.K."/>
        </authorList>
    </citation>
    <scope>NUCLEOTIDE SEQUENCE [LARGE SCALE GENOMIC DNA]</scope>
    <source>
        <strain evidence="1 2">ATCC 27756</strain>
    </source>
</reference>
<dbReference type="HOGENOM" id="CLU_2303958_0_0_9"/>
<reference evidence="1 2" key="2">
    <citation type="submission" date="2007-04" db="EMBL/GenBank/DDBJ databases">
        <title>Draft genome sequence of Ruminococcus torques (ATCC 27756).</title>
        <authorList>
            <person name="Sudarsanam P."/>
            <person name="Ley R."/>
            <person name="Guruge J."/>
            <person name="Turnbaugh P.J."/>
            <person name="Mahowald M."/>
            <person name="Liep D."/>
            <person name="Gordon J."/>
        </authorList>
    </citation>
    <scope>NUCLEOTIDE SEQUENCE [LARGE SCALE GENOMIC DNA]</scope>
    <source>
        <strain evidence="1 2">ATCC 27756</strain>
    </source>
</reference>
<protein>
    <submittedName>
        <fullName evidence="1">Uncharacterized protein</fullName>
    </submittedName>
</protein>
<comment type="caution">
    <text evidence="1">The sequence shown here is derived from an EMBL/GenBank/DDBJ whole genome shotgun (WGS) entry which is preliminary data.</text>
</comment>
<evidence type="ECO:0000313" key="1">
    <source>
        <dbReference type="EMBL" id="EDK23656.1"/>
    </source>
</evidence>
<dbReference type="EMBL" id="AAVP02000012">
    <property type="protein sequence ID" value="EDK23656.1"/>
    <property type="molecule type" value="Genomic_DNA"/>
</dbReference>
<dbReference type="PaxDb" id="411460-RUMTOR_02164"/>
<dbReference type="AlphaFoldDB" id="A5KPI0"/>
<accession>A5KPI0</accession>
<sequence>MRVARKKLRRSWRKNWTRWSCVTCLENQKLHRQRKNGNGQEKNIWTDVELTKAEEKTLIWLAGWEESTVDNLLSVIEKAARIRAEKKGGYAHKSKHESEK</sequence>